<evidence type="ECO:0000313" key="2">
    <source>
        <dbReference type="Proteomes" id="UP001183420"/>
    </source>
</evidence>
<comment type="caution">
    <text evidence="1">The sequence shown here is derived from an EMBL/GenBank/DDBJ whole genome shotgun (WGS) entry which is preliminary data.</text>
</comment>
<protein>
    <recommendedName>
        <fullName evidence="3">Lasso RiPP family leader peptide-containing protein</fullName>
    </recommendedName>
</protein>
<evidence type="ECO:0000313" key="1">
    <source>
        <dbReference type="EMBL" id="MDT0322274.1"/>
    </source>
</evidence>
<organism evidence="1 2">
    <name type="scientific">Streptomyces millisiae</name>
    <dbReference type="NCBI Taxonomy" id="3075542"/>
    <lineage>
        <taxon>Bacteria</taxon>
        <taxon>Bacillati</taxon>
        <taxon>Actinomycetota</taxon>
        <taxon>Actinomycetes</taxon>
        <taxon>Kitasatosporales</taxon>
        <taxon>Streptomycetaceae</taxon>
        <taxon>Streptomyces</taxon>
    </lineage>
</organism>
<gene>
    <name evidence="1" type="ORF">RNC47_28520</name>
</gene>
<reference evidence="2" key="1">
    <citation type="submission" date="2023-07" db="EMBL/GenBank/DDBJ databases">
        <title>30 novel species of actinomycetes from the DSMZ collection.</title>
        <authorList>
            <person name="Nouioui I."/>
        </authorList>
    </citation>
    <scope>NUCLEOTIDE SEQUENCE [LARGE SCALE GENOMIC DNA]</scope>
    <source>
        <strain evidence="2">DSM 44918</strain>
    </source>
</reference>
<proteinExistence type="predicted"/>
<keyword evidence="2" id="KW-1185">Reference proteome</keyword>
<evidence type="ECO:0008006" key="3">
    <source>
        <dbReference type="Google" id="ProtNLM"/>
    </source>
</evidence>
<name>A0ABU2LXK2_9ACTN</name>
<accession>A0ABU2LXK2</accession>
<sequence>MSEEPSRDEQREVYVPPDLAYAGTFFDQTRGDDYLGLAEGNGFYWCGACD</sequence>
<dbReference type="Proteomes" id="UP001183420">
    <property type="component" value="Unassembled WGS sequence"/>
</dbReference>
<dbReference type="RefSeq" id="WP_311602801.1">
    <property type="nucleotide sequence ID" value="NZ_JAVREM010000058.1"/>
</dbReference>
<dbReference type="EMBL" id="JAVREM010000058">
    <property type="protein sequence ID" value="MDT0322274.1"/>
    <property type="molecule type" value="Genomic_DNA"/>
</dbReference>